<feature type="compositionally biased region" description="Basic and acidic residues" evidence="1">
    <location>
        <begin position="162"/>
        <end position="177"/>
    </location>
</feature>
<feature type="region of interest" description="Disordered" evidence="1">
    <location>
        <begin position="116"/>
        <end position="138"/>
    </location>
</feature>
<protein>
    <submittedName>
        <fullName evidence="2">Uncharacterized protein</fullName>
    </submittedName>
</protein>
<feature type="compositionally biased region" description="Low complexity" evidence="1">
    <location>
        <begin position="116"/>
        <end position="127"/>
    </location>
</feature>
<dbReference type="Proteomes" id="UP000000311">
    <property type="component" value="Unassembled WGS sequence"/>
</dbReference>
<proteinExistence type="predicted"/>
<dbReference type="AlphaFoldDB" id="E2A560"/>
<evidence type="ECO:0000256" key="1">
    <source>
        <dbReference type="SAM" id="MobiDB-lite"/>
    </source>
</evidence>
<sequence length="202" mass="21726">MAETSIGISSIDRNHKNGAHPKLLFRLSSQYANIPIGLTPNKQLTSQSTVGTPEIFLLKTCPNISRAFPQDVVQSSSSRRLLRASSTFSSRRHLPSRFLLEFSSVLSAAPRSGFSSRFSSGFSPRPSHGSRDLNSRTGVADAKKLHRELTAIAKGTGGEGGARGDNRRSTNEEHDATLIEATARKRGSPTASSAAPAKRKII</sequence>
<dbReference type="EMBL" id="GL436875">
    <property type="protein sequence ID" value="EFN71427.1"/>
    <property type="molecule type" value="Genomic_DNA"/>
</dbReference>
<evidence type="ECO:0000313" key="2">
    <source>
        <dbReference type="EMBL" id="EFN71427.1"/>
    </source>
</evidence>
<feature type="region of interest" description="Disordered" evidence="1">
    <location>
        <begin position="151"/>
        <end position="202"/>
    </location>
</feature>
<gene>
    <name evidence="2" type="ORF">EAG_14770</name>
</gene>
<name>E2A560_CAMFO</name>
<keyword evidence="3" id="KW-1185">Reference proteome</keyword>
<dbReference type="InParanoid" id="E2A560"/>
<accession>E2A560</accession>
<reference evidence="2 3" key="1">
    <citation type="journal article" date="2010" name="Science">
        <title>Genomic comparison of the ants Camponotus floridanus and Harpegnathos saltator.</title>
        <authorList>
            <person name="Bonasio R."/>
            <person name="Zhang G."/>
            <person name="Ye C."/>
            <person name="Mutti N.S."/>
            <person name="Fang X."/>
            <person name="Qin N."/>
            <person name="Donahue G."/>
            <person name="Yang P."/>
            <person name="Li Q."/>
            <person name="Li C."/>
            <person name="Zhang P."/>
            <person name="Huang Z."/>
            <person name="Berger S.L."/>
            <person name="Reinberg D."/>
            <person name="Wang J."/>
            <person name="Liebig J."/>
        </authorList>
    </citation>
    <scope>NUCLEOTIDE SEQUENCE [LARGE SCALE GENOMIC DNA]</scope>
    <source>
        <strain evidence="3">C129</strain>
    </source>
</reference>
<organism evidence="3">
    <name type="scientific">Camponotus floridanus</name>
    <name type="common">Florida carpenter ant</name>
    <dbReference type="NCBI Taxonomy" id="104421"/>
    <lineage>
        <taxon>Eukaryota</taxon>
        <taxon>Metazoa</taxon>
        <taxon>Ecdysozoa</taxon>
        <taxon>Arthropoda</taxon>
        <taxon>Hexapoda</taxon>
        <taxon>Insecta</taxon>
        <taxon>Pterygota</taxon>
        <taxon>Neoptera</taxon>
        <taxon>Endopterygota</taxon>
        <taxon>Hymenoptera</taxon>
        <taxon>Apocrita</taxon>
        <taxon>Aculeata</taxon>
        <taxon>Formicoidea</taxon>
        <taxon>Formicidae</taxon>
        <taxon>Formicinae</taxon>
        <taxon>Camponotus</taxon>
    </lineage>
</organism>
<evidence type="ECO:0000313" key="3">
    <source>
        <dbReference type="Proteomes" id="UP000000311"/>
    </source>
</evidence>